<accession>A0ABS4DZX0</accession>
<keyword evidence="2" id="KW-1185">Reference proteome</keyword>
<evidence type="ECO:0000313" key="1">
    <source>
        <dbReference type="EMBL" id="MBP1851244.1"/>
    </source>
</evidence>
<dbReference type="Proteomes" id="UP000759443">
    <property type="component" value="Unassembled WGS sequence"/>
</dbReference>
<organism evidence="1 2">
    <name type="scientific">Rhizobium halophytocola</name>
    <dbReference type="NCBI Taxonomy" id="735519"/>
    <lineage>
        <taxon>Bacteria</taxon>
        <taxon>Pseudomonadati</taxon>
        <taxon>Pseudomonadota</taxon>
        <taxon>Alphaproteobacteria</taxon>
        <taxon>Hyphomicrobiales</taxon>
        <taxon>Rhizobiaceae</taxon>
        <taxon>Rhizobium/Agrobacterium group</taxon>
        <taxon>Rhizobium</taxon>
    </lineage>
</organism>
<protein>
    <submittedName>
        <fullName evidence="1">Uncharacterized protein</fullName>
    </submittedName>
</protein>
<reference evidence="1 2" key="1">
    <citation type="submission" date="2021-03" db="EMBL/GenBank/DDBJ databases">
        <title>Genomic Encyclopedia of Type Strains, Phase IV (KMG-IV): sequencing the most valuable type-strain genomes for metagenomic binning, comparative biology and taxonomic classification.</title>
        <authorList>
            <person name="Goeker M."/>
        </authorList>
    </citation>
    <scope>NUCLEOTIDE SEQUENCE [LARGE SCALE GENOMIC DNA]</scope>
    <source>
        <strain evidence="1 2">DSM 21600</strain>
    </source>
</reference>
<sequence>MIRIRTLSALSKHGVTFAKFTFVLPMGGMYPRRCGGTRVF</sequence>
<proteinExistence type="predicted"/>
<dbReference type="EMBL" id="JAGGJU010000007">
    <property type="protein sequence ID" value="MBP1851244.1"/>
    <property type="molecule type" value="Genomic_DNA"/>
</dbReference>
<evidence type="ECO:0000313" key="2">
    <source>
        <dbReference type="Proteomes" id="UP000759443"/>
    </source>
</evidence>
<gene>
    <name evidence="1" type="ORF">J2Z17_002689</name>
</gene>
<name>A0ABS4DZX0_9HYPH</name>
<comment type="caution">
    <text evidence="1">The sequence shown here is derived from an EMBL/GenBank/DDBJ whole genome shotgun (WGS) entry which is preliminary data.</text>
</comment>